<evidence type="ECO:0000256" key="4">
    <source>
        <dbReference type="ARBA" id="ARBA00022692"/>
    </source>
</evidence>
<keyword evidence="10" id="KW-0012">Acyltransferase</keyword>
<feature type="transmembrane region" description="Helical" evidence="8">
    <location>
        <begin position="353"/>
        <end position="374"/>
    </location>
</feature>
<accession>A0A1H1NF15</accession>
<evidence type="ECO:0000256" key="1">
    <source>
        <dbReference type="ARBA" id="ARBA00004651"/>
    </source>
</evidence>
<dbReference type="EMBL" id="LT629732">
    <property type="protein sequence ID" value="SDR97548.1"/>
    <property type="molecule type" value="Genomic_DNA"/>
</dbReference>
<keyword evidence="5 8" id="KW-1133">Transmembrane helix</keyword>
<comment type="subcellular location">
    <subcellularLocation>
        <location evidence="1">Cell membrane</location>
        <topology evidence="1">Multi-pass membrane protein</topology>
    </subcellularLocation>
</comment>
<evidence type="ECO:0000313" key="11">
    <source>
        <dbReference type="Proteomes" id="UP000198983"/>
    </source>
</evidence>
<evidence type="ECO:0000313" key="10">
    <source>
        <dbReference type="EMBL" id="SDR97548.1"/>
    </source>
</evidence>
<comment type="similarity">
    <text evidence="2">Belongs to the acyltransferase 3 family.</text>
</comment>
<evidence type="ECO:0000256" key="7">
    <source>
        <dbReference type="SAM" id="MobiDB-lite"/>
    </source>
</evidence>
<keyword evidence="3" id="KW-1003">Cell membrane</keyword>
<gene>
    <name evidence="10" type="ORF">SAMN04489717_1213</name>
</gene>
<dbReference type="Pfam" id="PF01757">
    <property type="entry name" value="Acyl_transf_3"/>
    <property type="match status" value="1"/>
</dbReference>
<evidence type="ECO:0000256" key="5">
    <source>
        <dbReference type="ARBA" id="ARBA00022989"/>
    </source>
</evidence>
<dbReference type="AlphaFoldDB" id="A0A1H1NF15"/>
<feature type="transmembrane region" description="Helical" evidence="8">
    <location>
        <begin position="248"/>
        <end position="270"/>
    </location>
</feature>
<evidence type="ECO:0000256" key="8">
    <source>
        <dbReference type="SAM" id="Phobius"/>
    </source>
</evidence>
<evidence type="ECO:0000256" key="6">
    <source>
        <dbReference type="ARBA" id="ARBA00023136"/>
    </source>
</evidence>
<keyword evidence="11" id="KW-1185">Reference proteome</keyword>
<protein>
    <submittedName>
        <fullName evidence="10">Surface polysaccharide O-acyltransferase, integral membrane enzyme</fullName>
    </submittedName>
</protein>
<evidence type="ECO:0000259" key="9">
    <source>
        <dbReference type="Pfam" id="PF01757"/>
    </source>
</evidence>
<dbReference type="STRING" id="117157.SAMN04489717_1213"/>
<keyword evidence="10" id="KW-0808">Transferase</keyword>
<evidence type="ECO:0000256" key="3">
    <source>
        <dbReference type="ARBA" id="ARBA00022475"/>
    </source>
</evidence>
<reference evidence="10 11" key="1">
    <citation type="submission" date="2016-10" db="EMBL/GenBank/DDBJ databases">
        <authorList>
            <person name="de Groot N.N."/>
        </authorList>
    </citation>
    <scope>NUCLEOTIDE SEQUENCE [LARGE SCALE GENOMIC DNA]</scope>
    <source>
        <strain evidence="10 11">DSM 22024</strain>
    </source>
</reference>
<name>A0A1H1NF15_9ACTN</name>
<feature type="transmembrane region" description="Helical" evidence="8">
    <location>
        <begin position="122"/>
        <end position="140"/>
    </location>
</feature>
<feature type="domain" description="Acyltransferase 3" evidence="9">
    <location>
        <begin position="42"/>
        <end position="371"/>
    </location>
</feature>
<keyword evidence="4 8" id="KW-0812">Transmembrane</keyword>
<evidence type="ECO:0000256" key="2">
    <source>
        <dbReference type="ARBA" id="ARBA00007400"/>
    </source>
</evidence>
<feature type="transmembrane region" description="Helical" evidence="8">
    <location>
        <begin position="160"/>
        <end position="182"/>
    </location>
</feature>
<feature type="transmembrane region" description="Helical" evidence="8">
    <location>
        <begin position="316"/>
        <end position="333"/>
    </location>
</feature>
<feature type="transmembrane region" description="Helical" evidence="8">
    <location>
        <begin position="46"/>
        <end position="65"/>
    </location>
</feature>
<feature type="transmembrane region" description="Helical" evidence="8">
    <location>
        <begin position="282"/>
        <end position="304"/>
    </location>
</feature>
<dbReference type="GO" id="GO:0005886">
    <property type="term" value="C:plasma membrane"/>
    <property type="evidence" value="ECO:0007669"/>
    <property type="project" value="UniProtKB-SubCell"/>
</dbReference>
<dbReference type="InterPro" id="IPR002656">
    <property type="entry name" value="Acyl_transf_3_dom"/>
</dbReference>
<dbReference type="Proteomes" id="UP000198983">
    <property type="component" value="Chromosome I"/>
</dbReference>
<feature type="transmembrane region" description="Helical" evidence="8">
    <location>
        <begin position="218"/>
        <end position="236"/>
    </location>
</feature>
<proteinExistence type="inferred from homology"/>
<dbReference type="PANTHER" id="PTHR40074">
    <property type="entry name" value="O-ACETYLTRANSFERASE WECH"/>
    <property type="match status" value="1"/>
</dbReference>
<organism evidence="10 11">
    <name type="scientific">Actinopolymorpha singaporensis</name>
    <dbReference type="NCBI Taxonomy" id="117157"/>
    <lineage>
        <taxon>Bacteria</taxon>
        <taxon>Bacillati</taxon>
        <taxon>Actinomycetota</taxon>
        <taxon>Actinomycetes</taxon>
        <taxon>Propionibacteriales</taxon>
        <taxon>Actinopolymorphaceae</taxon>
        <taxon>Actinopolymorpha</taxon>
    </lineage>
</organism>
<sequence>MPTPDVPTSAEADAPTAASAGSAARDTGATATPESNATGHVHWLSWARIVAILAVVTVHVCAHLTLEWGTVGAKLWHFGNLAESAARFAVPLFVMVSGATLLPPRPGERLRDFYRRRAARIAVPLVAWTVCYLVLDAWLHGRAITSYTFVQGFAWGRPYYHLYFLYVVAGLYLVTPFLRAFVATADRRLLVAGTAVCLGLATADKAQHLLMGGGGFNAFSYFVPFLGYYLLGYVVATARPGRPRRTVLAWSAGAYVAAVLVTALVTWWLFGLVGPQDGRPLYDYYAPTVLVASVAMAYGLRAVFGDRAPNPGRARLVRRLADLTFGVFLLHPIPLELLVRRRRPAFASDYADMAFHVGVVLALVVGCGLVTLVLRRVPVVRRLL</sequence>
<dbReference type="GO" id="GO:0016413">
    <property type="term" value="F:O-acetyltransferase activity"/>
    <property type="evidence" value="ECO:0007669"/>
    <property type="project" value="TreeGrafter"/>
</dbReference>
<feature type="region of interest" description="Disordered" evidence="7">
    <location>
        <begin position="1"/>
        <end position="34"/>
    </location>
</feature>
<feature type="compositionally biased region" description="Low complexity" evidence="7">
    <location>
        <begin position="7"/>
        <end position="32"/>
    </location>
</feature>
<keyword evidence="6 8" id="KW-0472">Membrane</keyword>
<feature type="transmembrane region" description="Helical" evidence="8">
    <location>
        <begin position="189"/>
        <end position="206"/>
    </location>
</feature>
<dbReference type="GO" id="GO:0009246">
    <property type="term" value="P:enterobacterial common antigen biosynthetic process"/>
    <property type="evidence" value="ECO:0007669"/>
    <property type="project" value="TreeGrafter"/>
</dbReference>
<dbReference type="PANTHER" id="PTHR40074:SF2">
    <property type="entry name" value="O-ACETYLTRANSFERASE WECH"/>
    <property type="match status" value="1"/>
</dbReference>